<evidence type="ECO:0000313" key="2">
    <source>
        <dbReference type="EMBL" id="MFG6486723.1"/>
    </source>
</evidence>
<reference evidence="2 3" key="1">
    <citation type="submission" date="2024-08" db="EMBL/GenBank/DDBJ databases">
        <authorList>
            <person name="Lu H."/>
        </authorList>
    </citation>
    <scope>NUCLEOTIDE SEQUENCE [LARGE SCALE GENOMIC DNA]</scope>
    <source>
        <strain evidence="2 3">BYS78W</strain>
    </source>
</reference>
<evidence type="ECO:0000256" key="1">
    <source>
        <dbReference type="SAM" id="SignalP"/>
    </source>
</evidence>
<dbReference type="EMBL" id="JBIGIC010000003">
    <property type="protein sequence ID" value="MFG6486723.1"/>
    <property type="molecule type" value="Genomic_DNA"/>
</dbReference>
<dbReference type="RefSeq" id="WP_394408143.1">
    <property type="nucleotide sequence ID" value="NZ_JBIGIC010000003.1"/>
</dbReference>
<keyword evidence="3" id="KW-1185">Reference proteome</keyword>
<sequence length="281" mass="28784">MRANFAFSTLTATALIWAASASAAVLTATPATPTLSGVAAAAAPAVTPPVTTTATLDNSYGSTSTTHIEKDVQVAPTATSSGLAYVYEVTTVTQTRTDTLASQDYYSWNQALTGNTAGTEFLTLSVTLTPSQSLGAMLSLYSTGSYAAVASPFGSSVPALPSYYFRLAGASAWTLLGSTNTTNAATGSFYGGESAQLALTAGVATSFEVAVLAGSNVDLSDVGLNLWSDYYDTHKVAVDLGTSTTKALVGAELLAPVPEPQTYALILAGLLFVGLRLRSRQ</sequence>
<comment type="caution">
    <text evidence="2">The sequence shown here is derived from an EMBL/GenBank/DDBJ whole genome shotgun (WGS) entry which is preliminary data.</text>
</comment>
<feature type="chain" id="PRO_5045577350" evidence="1">
    <location>
        <begin position="24"/>
        <end position="281"/>
    </location>
</feature>
<dbReference type="Proteomes" id="UP001606134">
    <property type="component" value="Unassembled WGS sequence"/>
</dbReference>
<dbReference type="InterPro" id="IPR013424">
    <property type="entry name" value="Ice-binding_C"/>
</dbReference>
<feature type="signal peptide" evidence="1">
    <location>
        <begin position="1"/>
        <end position="23"/>
    </location>
</feature>
<proteinExistence type="predicted"/>
<name>A0ABW7HAL9_9BURK</name>
<protein>
    <submittedName>
        <fullName evidence="2">PEP-CTERM sorting domain-containing protein</fullName>
    </submittedName>
</protein>
<gene>
    <name evidence="2" type="ORF">ACG04R_08580</name>
</gene>
<accession>A0ABW7HAL9</accession>
<keyword evidence="1" id="KW-0732">Signal</keyword>
<dbReference type="NCBIfam" id="TIGR02595">
    <property type="entry name" value="PEP_CTERM"/>
    <property type="match status" value="1"/>
</dbReference>
<evidence type="ECO:0000313" key="3">
    <source>
        <dbReference type="Proteomes" id="UP001606134"/>
    </source>
</evidence>
<organism evidence="2 3">
    <name type="scientific">Pelomonas candidula</name>
    <dbReference type="NCBI Taxonomy" id="3299025"/>
    <lineage>
        <taxon>Bacteria</taxon>
        <taxon>Pseudomonadati</taxon>
        <taxon>Pseudomonadota</taxon>
        <taxon>Betaproteobacteria</taxon>
        <taxon>Burkholderiales</taxon>
        <taxon>Sphaerotilaceae</taxon>
        <taxon>Roseateles</taxon>
    </lineage>
</organism>